<gene>
    <name evidence="1" type="ORF">EDC60_3116</name>
</gene>
<dbReference type="EMBL" id="RJVL01000008">
    <property type="protein sequence ID" value="ROR39621.1"/>
    <property type="molecule type" value="Genomic_DNA"/>
</dbReference>
<protein>
    <submittedName>
        <fullName evidence="1">Uncharacterized protein</fullName>
    </submittedName>
</protein>
<dbReference type="Proteomes" id="UP000271868">
    <property type="component" value="Unassembled WGS sequence"/>
</dbReference>
<sequence>MNRTLPSIWISTAADYHPALKTEERFLNL</sequence>
<organism evidence="1 2">
    <name type="scientific">Diaphorobacter nitroreducens</name>
    <dbReference type="NCBI Taxonomy" id="164759"/>
    <lineage>
        <taxon>Bacteria</taxon>
        <taxon>Pseudomonadati</taxon>
        <taxon>Pseudomonadota</taxon>
        <taxon>Betaproteobacteria</taxon>
        <taxon>Burkholderiales</taxon>
        <taxon>Comamonadaceae</taxon>
        <taxon>Diaphorobacter</taxon>
    </lineage>
</organism>
<keyword evidence="2" id="KW-1185">Reference proteome</keyword>
<evidence type="ECO:0000313" key="2">
    <source>
        <dbReference type="Proteomes" id="UP000271868"/>
    </source>
</evidence>
<evidence type="ECO:0000313" key="1">
    <source>
        <dbReference type="EMBL" id="ROR39621.1"/>
    </source>
</evidence>
<name>A0AAX1WQD6_9BURK</name>
<reference evidence="1 2" key="1">
    <citation type="submission" date="2018-11" db="EMBL/GenBank/DDBJ databases">
        <title>Genomic Encyclopedia of Type Strains, Phase IV (KMG-IV): sequencing the most valuable type-strain genomes for metagenomic binning, comparative biology and taxonomic classification.</title>
        <authorList>
            <person name="Goeker M."/>
        </authorList>
    </citation>
    <scope>NUCLEOTIDE SEQUENCE [LARGE SCALE GENOMIC DNA]</scope>
    <source>
        <strain evidence="1 2">DSM 15985</strain>
    </source>
</reference>
<comment type="caution">
    <text evidence="1">The sequence shown here is derived from an EMBL/GenBank/DDBJ whole genome shotgun (WGS) entry which is preliminary data.</text>
</comment>
<proteinExistence type="predicted"/>
<dbReference type="AlphaFoldDB" id="A0AAX1WQD6"/>
<accession>A0AAX1WQD6</accession>